<reference evidence="1" key="1">
    <citation type="submission" date="2021-08" db="EMBL/GenBank/DDBJ databases">
        <title>WGS assembly of Ceratopteris richardii.</title>
        <authorList>
            <person name="Marchant D.B."/>
            <person name="Chen G."/>
            <person name="Jenkins J."/>
            <person name="Shu S."/>
            <person name="Leebens-Mack J."/>
            <person name="Grimwood J."/>
            <person name="Schmutz J."/>
            <person name="Soltis P."/>
            <person name="Soltis D."/>
            <person name="Chen Z.-H."/>
        </authorList>
    </citation>
    <scope>NUCLEOTIDE SEQUENCE</scope>
    <source>
        <strain evidence="1">Whitten #5841</strain>
        <tissue evidence="1">Leaf</tissue>
    </source>
</reference>
<accession>A0A8T2PYZ8</accession>
<name>A0A8T2PYZ8_CERRI</name>
<organism evidence="1 2">
    <name type="scientific">Ceratopteris richardii</name>
    <name type="common">Triangle waterfern</name>
    <dbReference type="NCBI Taxonomy" id="49495"/>
    <lineage>
        <taxon>Eukaryota</taxon>
        <taxon>Viridiplantae</taxon>
        <taxon>Streptophyta</taxon>
        <taxon>Embryophyta</taxon>
        <taxon>Tracheophyta</taxon>
        <taxon>Polypodiopsida</taxon>
        <taxon>Polypodiidae</taxon>
        <taxon>Polypodiales</taxon>
        <taxon>Pteridineae</taxon>
        <taxon>Pteridaceae</taxon>
        <taxon>Parkerioideae</taxon>
        <taxon>Ceratopteris</taxon>
    </lineage>
</organism>
<dbReference type="InterPro" id="IPR051667">
    <property type="entry name" value="Archaeal_ATPase_domain"/>
</dbReference>
<keyword evidence="2" id="KW-1185">Reference proteome</keyword>
<dbReference type="PANTHER" id="PTHR37096">
    <property type="entry name" value="YALI0E33429P"/>
    <property type="match status" value="1"/>
</dbReference>
<dbReference type="AlphaFoldDB" id="A0A8T2PYZ8"/>
<dbReference type="EMBL" id="CM035444">
    <property type="protein sequence ID" value="KAH7276877.1"/>
    <property type="molecule type" value="Genomic_DNA"/>
</dbReference>
<dbReference type="Proteomes" id="UP000825935">
    <property type="component" value="Chromosome 39"/>
</dbReference>
<gene>
    <name evidence="1" type="ORF">KP509_39G025100</name>
</gene>
<dbReference type="OMA" id="FHEADAQ"/>
<protein>
    <submittedName>
        <fullName evidence="1">Uncharacterized protein</fullName>
    </submittedName>
</protein>
<evidence type="ECO:0000313" key="1">
    <source>
        <dbReference type="EMBL" id="KAH7276877.1"/>
    </source>
</evidence>
<comment type="caution">
    <text evidence="1">The sequence shown here is derived from an EMBL/GenBank/DDBJ whole genome shotgun (WGS) entry which is preliminary data.</text>
</comment>
<evidence type="ECO:0000313" key="2">
    <source>
        <dbReference type="Proteomes" id="UP000825935"/>
    </source>
</evidence>
<proteinExistence type="predicted"/>
<dbReference type="PANTHER" id="PTHR37096:SF1">
    <property type="entry name" value="AAA+ ATPASE DOMAIN-CONTAINING PROTEIN"/>
    <property type="match status" value="1"/>
</dbReference>
<sequence>MGHVIMASSAPFFWSWASDAMNSRLLKLIAIGYFHEADAQNFFRMHLLPKYDGSLPEGSLSDDVWNTVYEVTGGSPYLLKAVASDAVELGSWKDATQAMVSSISQDLRHTFLNLSPKCDMTYLEGIIGAIVDSGGHVAFDKVIDYVFAGDELTAREKIEMLAEKNVIHTRLWTQGLKYMDVADRQEDDSLFIMAADPAHYAAMKELYPAWFATVQLTTGKKKNEYRWD</sequence>
<dbReference type="OrthoDB" id="2150628at2759"/>